<dbReference type="InterPro" id="IPR036390">
    <property type="entry name" value="WH_DNA-bd_sf"/>
</dbReference>
<name>A0ABU4GU50_9CLOT</name>
<dbReference type="RefSeq" id="WP_318066617.1">
    <property type="nucleotide sequence ID" value="NZ_JAWONS010000324.1"/>
</dbReference>
<keyword evidence="2" id="KW-0238">DNA-binding</keyword>
<dbReference type="SUPFAM" id="SSF46785">
    <property type="entry name" value="Winged helix' DNA-binding domain"/>
    <property type="match status" value="1"/>
</dbReference>
<protein>
    <submittedName>
        <fullName evidence="5">GntR family transcriptional regulator</fullName>
    </submittedName>
</protein>
<evidence type="ECO:0000313" key="6">
    <source>
        <dbReference type="Proteomes" id="UP001276854"/>
    </source>
</evidence>
<evidence type="ECO:0000256" key="1">
    <source>
        <dbReference type="ARBA" id="ARBA00023015"/>
    </source>
</evidence>
<dbReference type="EMBL" id="JAWONS010000324">
    <property type="protein sequence ID" value="MDW2800458.1"/>
    <property type="molecule type" value="Genomic_DNA"/>
</dbReference>
<dbReference type="InterPro" id="IPR011711">
    <property type="entry name" value="GntR_C"/>
</dbReference>
<dbReference type="PROSITE" id="PS50949">
    <property type="entry name" value="HTH_GNTR"/>
    <property type="match status" value="1"/>
</dbReference>
<dbReference type="Proteomes" id="UP001276854">
    <property type="component" value="Unassembled WGS sequence"/>
</dbReference>
<organism evidence="5 6">
    <name type="scientific">Clostridium boliviensis</name>
    <dbReference type="NCBI Taxonomy" id="318465"/>
    <lineage>
        <taxon>Bacteria</taxon>
        <taxon>Bacillati</taxon>
        <taxon>Bacillota</taxon>
        <taxon>Clostridia</taxon>
        <taxon>Eubacteriales</taxon>
        <taxon>Clostridiaceae</taxon>
        <taxon>Clostridium</taxon>
    </lineage>
</organism>
<evidence type="ECO:0000259" key="4">
    <source>
        <dbReference type="PROSITE" id="PS50949"/>
    </source>
</evidence>
<dbReference type="SMART" id="SM00345">
    <property type="entry name" value="HTH_GNTR"/>
    <property type="match status" value="1"/>
</dbReference>
<dbReference type="Pfam" id="PF07729">
    <property type="entry name" value="FCD"/>
    <property type="match status" value="1"/>
</dbReference>
<dbReference type="InterPro" id="IPR008920">
    <property type="entry name" value="TF_FadR/GntR_C"/>
</dbReference>
<dbReference type="PANTHER" id="PTHR43537">
    <property type="entry name" value="TRANSCRIPTIONAL REGULATOR, GNTR FAMILY"/>
    <property type="match status" value="1"/>
</dbReference>
<dbReference type="SUPFAM" id="SSF48008">
    <property type="entry name" value="GntR ligand-binding domain-like"/>
    <property type="match status" value="1"/>
</dbReference>
<dbReference type="InterPro" id="IPR036388">
    <property type="entry name" value="WH-like_DNA-bd_sf"/>
</dbReference>
<feature type="domain" description="HTH gntR-type" evidence="4">
    <location>
        <begin position="10"/>
        <end position="77"/>
    </location>
</feature>
<dbReference type="Gene3D" id="1.10.10.10">
    <property type="entry name" value="Winged helix-like DNA-binding domain superfamily/Winged helix DNA-binding domain"/>
    <property type="match status" value="1"/>
</dbReference>
<sequence>MGKQESQTNLSTDETVYDFIGRKILDLHIKPGETININELEKFLNVSRSPIRDALIQLEKEGLVVTIPKKGTIVSKINAARVKDERFLRSCIEERVMEEFLEIYQESDIDEMRAAIEAQESAIKSLDARKFLVYDDTMHSVPFRVTGHEFCLNTVLNMSGHYLRIRLLSLSDMTTLQQTLNQHKTMVDLILKKDAAGLKLLIHEHITDKESEFQSLLNRYPDLFETDIPAAANAVNIWESDFLKQKDITDIEKGN</sequence>
<comment type="caution">
    <text evidence="5">The sequence shown here is derived from an EMBL/GenBank/DDBJ whole genome shotgun (WGS) entry which is preliminary data.</text>
</comment>
<evidence type="ECO:0000256" key="2">
    <source>
        <dbReference type="ARBA" id="ARBA00023125"/>
    </source>
</evidence>
<evidence type="ECO:0000256" key="3">
    <source>
        <dbReference type="ARBA" id="ARBA00023163"/>
    </source>
</evidence>
<accession>A0ABU4GU50</accession>
<dbReference type="InterPro" id="IPR000524">
    <property type="entry name" value="Tscrpt_reg_HTH_GntR"/>
</dbReference>
<reference evidence="5 6" key="1">
    <citation type="submission" date="2023-10" db="EMBL/GenBank/DDBJ databases">
        <title>A novel Glycoside Hydrolase 43-Like Enzyme from Clostrdium boliviensis is an Endo-xylanase, and a Candidate for Xylooligosaccharides Production from Different Xylan Substrates.</title>
        <authorList>
            <person name="Alvarez M.T."/>
            <person name="Rocabado-Villegas L.R."/>
            <person name="Salas-Veizaga D.M."/>
            <person name="Linares-Pasten J.A."/>
            <person name="Gudmundsdottir E.E."/>
            <person name="Hreggvidsson G.O."/>
            <person name="Adlercreutz P."/>
            <person name="Nordberg Karlsson E."/>
        </authorList>
    </citation>
    <scope>NUCLEOTIDE SEQUENCE [LARGE SCALE GENOMIC DNA]</scope>
    <source>
        <strain evidence="5 6">E-1</strain>
    </source>
</reference>
<dbReference type="PANTHER" id="PTHR43537:SF5">
    <property type="entry name" value="UXU OPERON TRANSCRIPTIONAL REGULATOR"/>
    <property type="match status" value="1"/>
</dbReference>
<dbReference type="CDD" id="cd07377">
    <property type="entry name" value="WHTH_GntR"/>
    <property type="match status" value="1"/>
</dbReference>
<gene>
    <name evidence="5" type="ORF">RZO55_23090</name>
</gene>
<dbReference type="Gene3D" id="1.20.120.530">
    <property type="entry name" value="GntR ligand-binding domain-like"/>
    <property type="match status" value="1"/>
</dbReference>
<dbReference type="Pfam" id="PF00392">
    <property type="entry name" value="GntR"/>
    <property type="match status" value="1"/>
</dbReference>
<evidence type="ECO:0000313" key="5">
    <source>
        <dbReference type="EMBL" id="MDW2800458.1"/>
    </source>
</evidence>
<keyword evidence="1" id="KW-0805">Transcription regulation</keyword>
<keyword evidence="6" id="KW-1185">Reference proteome</keyword>
<proteinExistence type="predicted"/>
<keyword evidence="3" id="KW-0804">Transcription</keyword>